<reference evidence="2 3" key="1">
    <citation type="journal article" date="2020" name="Mol. Plant Pathol.">
        <title>Plasmid composition and the chpG gene determine the virulence level of Clavibacter capsici natural isolates in pepper.</title>
        <authorList>
            <person name="Hwang I.S."/>
            <person name="Lee H.M."/>
            <person name="Oh E.J."/>
            <person name="Lee S."/>
            <person name="Heu S."/>
            <person name="Oh C.S."/>
        </authorList>
    </citation>
    <scope>NUCLEOTIDE SEQUENCE [LARGE SCALE GENOMIC DNA]</scope>
    <source>
        <strain evidence="2 3">1101</strain>
    </source>
</reference>
<evidence type="ECO:0000313" key="3">
    <source>
        <dbReference type="Proteomes" id="UP000503164"/>
    </source>
</evidence>
<gene>
    <name evidence="2" type="ORF">GW570_00780</name>
</gene>
<dbReference type="RefSeq" id="WP_053773366.1">
    <property type="nucleotide sequence ID" value="NZ_CP012573.1"/>
</dbReference>
<organism evidence="2 3">
    <name type="scientific">Clavibacter capsici</name>
    <dbReference type="NCBI Taxonomy" id="1874630"/>
    <lineage>
        <taxon>Bacteria</taxon>
        <taxon>Bacillati</taxon>
        <taxon>Actinomycetota</taxon>
        <taxon>Actinomycetes</taxon>
        <taxon>Micrococcales</taxon>
        <taxon>Microbacteriaceae</taxon>
        <taxon>Clavibacter</taxon>
    </lineage>
</organism>
<dbReference type="InterPro" id="IPR006311">
    <property type="entry name" value="TAT_signal"/>
</dbReference>
<sequence>MSSTTPSNRSSRRLGRAGSAAAAAIVLSAAVGVGIVSASASATAPVSVSAMGHNPHQPAEGYGASPSAPGSSHTGHHRG</sequence>
<dbReference type="PROSITE" id="PS51318">
    <property type="entry name" value="TAT"/>
    <property type="match status" value="1"/>
</dbReference>
<name>A0A0M5JZ03_9MICO</name>
<feature type="region of interest" description="Disordered" evidence="1">
    <location>
        <begin position="43"/>
        <end position="79"/>
    </location>
</feature>
<evidence type="ECO:0000256" key="1">
    <source>
        <dbReference type="SAM" id="MobiDB-lite"/>
    </source>
</evidence>
<dbReference type="KEGG" id="ccap:AES38_00775"/>
<dbReference type="EMBL" id="CP048049">
    <property type="protein sequence ID" value="QIS43738.1"/>
    <property type="molecule type" value="Genomic_DNA"/>
</dbReference>
<protein>
    <submittedName>
        <fullName evidence="2">Uncharacterized protein</fullName>
    </submittedName>
</protein>
<keyword evidence="3" id="KW-1185">Reference proteome</keyword>
<feature type="compositionally biased region" description="Low complexity" evidence="1">
    <location>
        <begin position="58"/>
        <end position="73"/>
    </location>
</feature>
<evidence type="ECO:0000313" key="2">
    <source>
        <dbReference type="EMBL" id="QIS43738.1"/>
    </source>
</evidence>
<accession>A0A0M5JZ03</accession>
<dbReference type="AlphaFoldDB" id="A0A0M5JZ03"/>
<proteinExistence type="predicted"/>
<dbReference type="Proteomes" id="UP000503164">
    <property type="component" value="Chromosome"/>
</dbReference>